<protein>
    <submittedName>
        <fullName evidence="2">Uncharacterized protein</fullName>
    </submittedName>
</protein>
<organism evidence="2 3">
    <name type="scientific">Aquipseudomonas alcaligenes</name>
    <name type="common">Pseudomonas alcaligenes</name>
    <dbReference type="NCBI Taxonomy" id="43263"/>
    <lineage>
        <taxon>Bacteria</taxon>
        <taxon>Pseudomonadati</taxon>
        <taxon>Pseudomonadota</taxon>
        <taxon>Gammaproteobacteria</taxon>
        <taxon>Pseudomonadales</taxon>
        <taxon>Pseudomonadaceae</taxon>
        <taxon>Aquipseudomonas</taxon>
    </lineage>
</organism>
<sequence length="96" mass="10875">MSEQGQSDSDIHCAVCGDATRVPGYGQQFGTLQALWGYGSQHDGERYQVHLCESCFFGALSYLRQQRRINTIFDDDRPTDDQAFGQVAREDYWGES</sequence>
<accession>A0A5C7WEF1</accession>
<feature type="region of interest" description="Disordered" evidence="1">
    <location>
        <begin position="74"/>
        <end position="96"/>
    </location>
</feature>
<evidence type="ECO:0000313" key="3">
    <source>
        <dbReference type="Proteomes" id="UP000321110"/>
    </source>
</evidence>
<name>A0A5C7WEF1_AQUAC</name>
<dbReference type="EMBL" id="SSFO01000050">
    <property type="protein sequence ID" value="TXI34974.1"/>
    <property type="molecule type" value="Genomic_DNA"/>
</dbReference>
<evidence type="ECO:0000313" key="2">
    <source>
        <dbReference type="EMBL" id="TXI34974.1"/>
    </source>
</evidence>
<comment type="caution">
    <text evidence="2">The sequence shown here is derived from an EMBL/GenBank/DDBJ whole genome shotgun (WGS) entry which is preliminary data.</text>
</comment>
<gene>
    <name evidence="2" type="ORF">E6Q69_02725</name>
</gene>
<reference evidence="2 3" key="1">
    <citation type="submission" date="2018-09" db="EMBL/GenBank/DDBJ databases">
        <title>Metagenome Assembled Genomes from an Advanced Water Purification Facility.</title>
        <authorList>
            <person name="Stamps B.W."/>
            <person name="Spear J.R."/>
        </authorList>
    </citation>
    <scope>NUCLEOTIDE SEQUENCE [LARGE SCALE GENOMIC DNA]</scope>
    <source>
        <strain evidence="2">Bin_52_1</strain>
    </source>
</reference>
<dbReference type="Proteomes" id="UP000321110">
    <property type="component" value="Unassembled WGS sequence"/>
</dbReference>
<evidence type="ECO:0000256" key="1">
    <source>
        <dbReference type="SAM" id="MobiDB-lite"/>
    </source>
</evidence>
<proteinExistence type="predicted"/>
<dbReference type="AlphaFoldDB" id="A0A5C7WEF1"/>